<accession>A0ABU5F7M6</accession>
<feature type="domain" description="Alpha-2-macroglobulin" evidence="3">
    <location>
        <begin position="998"/>
        <end position="1088"/>
    </location>
</feature>
<dbReference type="Gene3D" id="2.60.40.1930">
    <property type="match status" value="1"/>
</dbReference>
<dbReference type="SUPFAM" id="SSF48239">
    <property type="entry name" value="Terpenoid cyclases/Protein prenyltransferases"/>
    <property type="match status" value="1"/>
</dbReference>
<dbReference type="InterPro" id="IPR001599">
    <property type="entry name" value="Macroglobln_a2"/>
</dbReference>
<dbReference type="InterPro" id="IPR041246">
    <property type="entry name" value="Bact_MG10"/>
</dbReference>
<keyword evidence="5" id="KW-1185">Reference proteome</keyword>
<sequence length="1700" mass="178081">MMRWVPSLPRWLSVTAAGLFLISAVVALGSKPPGRTEGEAQKTLATKERELVPLFAQVEPAANKSELILLPDETRLRGWVAGGRSYGGTAVTIKAGNVEHKATLSEDNTFEWANSGAKPRPVTVTVPARNGNKALTARTTLPAKAERPRQSAFIVTDRSAYRPGHTLKFVAYLHTTGDGLEFTPLANQDFMAELVSETRRTRAARVKVRSDASGRVTGEYTFADADALDHYTLRILHDASATPLDGAARVLLGEYRKTQVSLKLKGEVRDGKLVVTFDARDYLGRPVAGASATWSAVVTRAAEVGKLALDPEQFVAHEGGPPSADDFDALPSDERLLTLANNVSAMSFAGLGARTVAAREGKAEFAPGRPTTAELDLWPAWLRGEHSVTVTARFLDETGRESNAAGTFSLAPAGAKAVRIVTPKELYTTDEKVTAAVTVDGLGAREAHTTTVAVVKLGANFATPWATPAADGELIAGGPRLAPLGAATPDPGAGWVARPVFDPVKRTLQSVVPVANGAAEVMLREPGAYKLLAVSRLGDGTVLQSETGVVVKHAEHLPGLALRLDAREVPAGSTLTGAVHTRFAGARVLLTLRDAAGVKLVKVLTAGPDGVARIEEQLPANLRYGCAVCAQYPEAPGRVHADQHDLYVVPTDRTLTVATTVPETVRPGAEVKLGFQVNRAEEVDLIVSVFDESLLRVAGDLSVDVRSRFLADARGRGRAARDLVATRLGSVTVAELVAKARKLLADKAAVAKEPGVEHQLQHLTHGGSVGVLTLGDIVTLVRLAGFTVYVAQPSHPQAPHWKVPKAALLADLFRPDATAEETRQRLSATVIGAEVLIGLAPHTGPDPWAGHRGNLNQAVPCYGFGCTGPVPPGSFCGGFNCSGYQFNGQFGIAGFSGGFAGVGGGQLGQYGNLGNGIGGFGGGFAGISGGFGGGIAGGIGGIGGGVAGHGNPPRPSAGGAEVAPPQGPVGLAGGPLPGAAEPGLGAGEELVRRDRADSAFWSAGLRTDRTGAATATFTVPDALTGWRVQVTAVSPKMHVGTATARFETSRLVMIWPMLPRAFAEGDVARVFGTVHNLSDQEQNVRAHLRAENGWVLSAAEQVVKVPANGTVPVYWTYKAGAPGTTELLMSVKSDAGTDAALKKIPVTSPAVPERVTASGVVGQGALTFTMPEGFDPKTAQVTVAVAPTIAADLADTLPYLVEYPYGCVEQTMSRFLPALRVAAILKQSGIGVTKELEEKLPKVVDAGQKRLVQLQQPDGGWGWQGSGQTHEMMTPYALFGLLAAEDAGYPCPSPTAIGRGMARLKQYLDDAAGPWDLAISRGWGAAFGTGGRGATEVNDALFCLWVAGLSSERLKGAGIDPAPWFKRIDGIAGREELSDTGHALALELAVKHRRPALADKLAKELRSRAKKSGERVFWTRAGFSRWGDNTTEVTATVMKALVARDPTDPLIPGVLAYFHGTKRGDRWDSTKDTACVLYALCDYLAVRAGPAALGSVKVFANGTERGGATLDSPASKTVTFGGTALKPGENVIEVRGAEAAGALARVQVRFTRASGATTPARDHGVKVTRTVSVRGADGNWAELASGASVPVGSFVKVRVTATPSAGALQFFLIESPKPAGAETIPASDKRFPTAGGHVLREDREGMTCFHYETARAATAEFVALTEFAGEFTLPPARGELMYQPASGGHSDSFLLKVTAK</sequence>
<dbReference type="InterPro" id="IPR011625">
    <property type="entry name" value="A2M_N_BRD"/>
</dbReference>
<dbReference type="InterPro" id="IPR011626">
    <property type="entry name" value="Alpha-macroglobulin_TED"/>
</dbReference>
<dbReference type="RefSeq" id="WP_320688215.1">
    <property type="nucleotide sequence ID" value="NZ_JAXBLV010000201.1"/>
</dbReference>
<proteinExistence type="predicted"/>
<dbReference type="InterPro" id="IPR051802">
    <property type="entry name" value="YfhM-like"/>
</dbReference>
<dbReference type="Pfam" id="PF17973">
    <property type="entry name" value="bMG10"/>
    <property type="match status" value="1"/>
</dbReference>
<dbReference type="InterPro" id="IPR047565">
    <property type="entry name" value="Alpha-macroglob_thiol-ester_cl"/>
</dbReference>
<dbReference type="EMBL" id="JAXBLV010000201">
    <property type="protein sequence ID" value="MDY3561869.1"/>
    <property type="molecule type" value="Genomic_DNA"/>
</dbReference>
<dbReference type="PANTHER" id="PTHR40094">
    <property type="entry name" value="ALPHA-2-MACROGLOBULIN HOMOLOG"/>
    <property type="match status" value="1"/>
</dbReference>
<dbReference type="Proteomes" id="UP001272242">
    <property type="component" value="Unassembled WGS sequence"/>
</dbReference>
<reference evidence="5" key="1">
    <citation type="journal article" date="2023" name="Mar. Drugs">
        <title>Gemmata algarum, a Novel Planctomycete Isolated from an Algal Mat, Displays Antimicrobial Activity.</title>
        <authorList>
            <person name="Kumar G."/>
            <person name="Kallscheuer N."/>
            <person name="Kashif M."/>
            <person name="Ahamad S."/>
            <person name="Jagadeeshwari U."/>
            <person name="Pannikurungottu S."/>
            <person name="Haufschild T."/>
            <person name="Kabuu M."/>
            <person name="Sasikala C."/>
            <person name="Jogler C."/>
            <person name="Ramana C."/>
        </authorList>
    </citation>
    <scope>NUCLEOTIDE SEQUENCE [LARGE SCALE GENOMIC DNA]</scope>
    <source>
        <strain evidence="5">JC673</strain>
    </source>
</reference>
<dbReference type="Gene3D" id="1.50.10.20">
    <property type="match status" value="1"/>
</dbReference>
<dbReference type="Pfam" id="PF00207">
    <property type="entry name" value="A2M"/>
    <property type="match status" value="1"/>
</dbReference>
<feature type="region of interest" description="Disordered" evidence="1">
    <location>
        <begin position="947"/>
        <end position="984"/>
    </location>
</feature>
<dbReference type="SMART" id="SM01419">
    <property type="entry name" value="Thiol-ester_cl"/>
    <property type="match status" value="1"/>
</dbReference>
<evidence type="ECO:0000256" key="1">
    <source>
        <dbReference type="SAM" id="MobiDB-lite"/>
    </source>
</evidence>
<evidence type="ECO:0000259" key="2">
    <source>
        <dbReference type="SMART" id="SM01359"/>
    </source>
</evidence>
<gene>
    <name evidence="4" type="ORF">R5W23_003297</name>
</gene>
<dbReference type="PANTHER" id="PTHR40094:SF1">
    <property type="entry name" value="UBIQUITIN DOMAIN-CONTAINING PROTEIN"/>
    <property type="match status" value="1"/>
</dbReference>
<evidence type="ECO:0000313" key="5">
    <source>
        <dbReference type="Proteomes" id="UP001272242"/>
    </source>
</evidence>
<dbReference type="Pfam" id="PF07678">
    <property type="entry name" value="TED_complement"/>
    <property type="match status" value="1"/>
</dbReference>
<comment type="caution">
    <text evidence="4">The sequence shown here is derived from an EMBL/GenBank/DDBJ whole genome shotgun (WGS) entry which is preliminary data.</text>
</comment>
<evidence type="ECO:0008006" key="6">
    <source>
        <dbReference type="Google" id="ProtNLM"/>
    </source>
</evidence>
<protein>
    <recommendedName>
        <fullName evidence="6">Alpha-2-macroglobulin domain-containing protein</fullName>
    </recommendedName>
</protein>
<organism evidence="4 5">
    <name type="scientific">Gemmata algarum</name>
    <dbReference type="NCBI Taxonomy" id="2975278"/>
    <lineage>
        <taxon>Bacteria</taxon>
        <taxon>Pseudomonadati</taxon>
        <taxon>Planctomycetota</taxon>
        <taxon>Planctomycetia</taxon>
        <taxon>Gemmatales</taxon>
        <taxon>Gemmataceae</taxon>
        <taxon>Gemmata</taxon>
    </lineage>
</organism>
<evidence type="ECO:0000313" key="4">
    <source>
        <dbReference type="EMBL" id="MDY3561869.1"/>
    </source>
</evidence>
<evidence type="ECO:0000259" key="3">
    <source>
        <dbReference type="SMART" id="SM01360"/>
    </source>
</evidence>
<name>A0ABU5F7M6_9BACT</name>
<feature type="domain" description="Alpha-2-macroglobulin bait region" evidence="2">
    <location>
        <begin position="560"/>
        <end position="697"/>
    </location>
</feature>
<dbReference type="InterPro" id="IPR008930">
    <property type="entry name" value="Terpenoid_cyclase/PrenylTrfase"/>
</dbReference>
<dbReference type="SMART" id="SM01359">
    <property type="entry name" value="A2M_N_2"/>
    <property type="match status" value="1"/>
</dbReference>
<dbReference type="SMART" id="SM01360">
    <property type="entry name" value="A2M"/>
    <property type="match status" value="1"/>
</dbReference>